<name>A0A7G1KGK5_9NOCA</name>
<proteinExistence type="predicted"/>
<evidence type="ECO:0000259" key="2">
    <source>
        <dbReference type="Pfam" id="PF09995"/>
    </source>
</evidence>
<accession>A0A7G1KGK5</accession>
<dbReference type="GO" id="GO:0016491">
    <property type="term" value="F:oxidoreductase activity"/>
    <property type="evidence" value="ECO:0007669"/>
    <property type="project" value="InterPro"/>
</dbReference>
<dbReference type="GeneID" id="80346572"/>
<dbReference type="PANTHER" id="PTHR36151:SF3">
    <property type="entry name" value="ER-BOUND OXYGENASE MPAB_MPAB'_RUBBER OXYGENASE CATALYTIC DOMAIN-CONTAINING PROTEIN"/>
    <property type="match status" value="1"/>
</dbReference>
<evidence type="ECO:0000313" key="3">
    <source>
        <dbReference type="EMBL" id="BCK54238.1"/>
    </source>
</evidence>
<dbReference type="Pfam" id="PF09995">
    <property type="entry name" value="MPAB_Lcp_cat"/>
    <property type="match status" value="1"/>
</dbReference>
<dbReference type="Proteomes" id="UP000516173">
    <property type="component" value="Chromosome"/>
</dbReference>
<reference evidence="3 4" key="1">
    <citation type="submission" date="2020-08" db="EMBL/GenBank/DDBJ databases">
        <title>Genome Sequencing of Nocardia wallacei strain FMUON74 and assembly.</title>
        <authorList>
            <person name="Toyokawa M."/>
            <person name="Uesaka K."/>
        </authorList>
    </citation>
    <scope>NUCLEOTIDE SEQUENCE [LARGE SCALE GENOMIC DNA]</scope>
    <source>
        <strain evidence="3 4">FMUON74</strain>
    </source>
</reference>
<dbReference type="AlphaFoldDB" id="A0A7G1KGK5"/>
<evidence type="ECO:0000256" key="1">
    <source>
        <dbReference type="SAM" id="MobiDB-lite"/>
    </source>
</evidence>
<sequence>MTCPVTHQQPSATSQDQTPAVVKRFERVGGSVFLRLFGIGLYDQTMLPPISAALEHTGRVRYEPWGRAIRTTASDQMVFHGEEADRLAESERLLRLHRDVKGIGPDGERYSALHPETWNWVLYSSFFVQRTAFLAVTGERLSATDDQAIWDHFRAKVSGLELPGRSRLLEDYRDVVAHYDRMVEEKLTTTATLAAAVGAVRRAPRPDFLPPAAEPLWRLGAPAIRHVITILGCGGMHPGVRARMPITWTRRHEREYQAMTAVLQLAYRWLPATVTDTPLVRNRRRYEKLIAKYRGMGLESFVPAPGRGDSFARAADSNNASAPDESAERIDPAR</sequence>
<feature type="domain" description="ER-bound oxygenase mpaB/mpaB'/Rubber oxygenase catalytic" evidence="2">
    <location>
        <begin position="31"/>
        <end position="264"/>
    </location>
</feature>
<organism evidence="3 4">
    <name type="scientific">Nocardia wallacei</name>
    <dbReference type="NCBI Taxonomy" id="480035"/>
    <lineage>
        <taxon>Bacteria</taxon>
        <taxon>Bacillati</taxon>
        <taxon>Actinomycetota</taxon>
        <taxon>Actinomycetes</taxon>
        <taxon>Mycobacteriales</taxon>
        <taxon>Nocardiaceae</taxon>
        <taxon>Nocardia</taxon>
    </lineage>
</organism>
<dbReference type="PANTHER" id="PTHR36151">
    <property type="entry name" value="BLR2777 PROTEIN"/>
    <property type="match status" value="1"/>
</dbReference>
<dbReference type="InterPro" id="IPR018713">
    <property type="entry name" value="MPAB/Lcp_cat_dom"/>
</dbReference>
<dbReference type="EMBL" id="AP023396">
    <property type="protein sequence ID" value="BCK54238.1"/>
    <property type="molecule type" value="Genomic_DNA"/>
</dbReference>
<dbReference type="KEGG" id="nwl:NWFMUON74_20100"/>
<evidence type="ECO:0000313" key="4">
    <source>
        <dbReference type="Proteomes" id="UP000516173"/>
    </source>
</evidence>
<protein>
    <recommendedName>
        <fullName evidence="2">ER-bound oxygenase mpaB/mpaB'/Rubber oxygenase catalytic domain-containing protein</fullName>
    </recommendedName>
</protein>
<feature type="region of interest" description="Disordered" evidence="1">
    <location>
        <begin position="309"/>
        <end position="334"/>
    </location>
</feature>
<keyword evidence="4" id="KW-1185">Reference proteome</keyword>
<dbReference type="RefSeq" id="WP_187687526.1">
    <property type="nucleotide sequence ID" value="NZ_AP023396.1"/>
</dbReference>
<gene>
    <name evidence="3" type="ORF">NWFMUON74_20100</name>
</gene>